<keyword evidence="3" id="KW-1185">Reference proteome</keyword>
<sequence length="258" mass="29077">MTTKLRPARAVLLLLLFCFLTLLIAAKDDGVGNGSDGTIRMQPMSTSGEEVKMEATEAEFVEGKKEVPRVRRKEASVEEEEGGGGEDDEYRGEEGGGDSNGREATEEEEAEEKEEKSRRKGVKGKAMEEGKKKTEEKGEREGRKRNRAEEEEDDRQWQSSEENGTGGRRRRKRRPTENTEEQQPAEALDTAPPDVAIPQLSSEEDGRTQISDEFLRKLSAQQVADERARLHRGGNLRRPVDFEEALKMTVPYQKKKLL</sequence>
<name>A0A914H0J2_GLORO</name>
<feature type="compositionally biased region" description="Basic and acidic residues" evidence="1">
    <location>
        <begin position="125"/>
        <end position="142"/>
    </location>
</feature>
<keyword evidence="2" id="KW-0732">Signal</keyword>
<dbReference type="Proteomes" id="UP000887572">
    <property type="component" value="Unplaced"/>
</dbReference>
<proteinExistence type="predicted"/>
<feature type="region of interest" description="Disordered" evidence="1">
    <location>
        <begin position="30"/>
        <end position="208"/>
    </location>
</feature>
<organism evidence="3 4">
    <name type="scientific">Globodera rostochiensis</name>
    <name type="common">Golden nematode worm</name>
    <name type="synonym">Heterodera rostochiensis</name>
    <dbReference type="NCBI Taxonomy" id="31243"/>
    <lineage>
        <taxon>Eukaryota</taxon>
        <taxon>Metazoa</taxon>
        <taxon>Ecdysozoa</taxon>
        <taxon>Nematoda</taxon>
        <taxon>Chromadorea</taxon>
        <taxon>Rhabditida</taxon>
        <taxon>Tylenchina</taxon>
        <taxon>Tylenchomorpha</taxon>
        <taxon>Tylenchoidea</taxon>
        <taxon>Heteroderidae</taxon>
        <taxon>Heteroderinae</taxon>
        <taxon>Globodera</taxon>
    </lineage>
</organism>
<evidence type="ECO:0000313" key="4">
    <source>
        <dbReference type="WBParaSite" id="Gr19_v10_g12115.t1"/>
    </source>
</evidence>
<evidence type="ECO:0000256" key="1">
    <source>
        <dbReference type="SAM" id="MobiDB-lite"/>
    </source>
</evidence>
<reference evidence="4" key="1">
    <citation type="submission" date="2022-11" db="UniProtKB">
        <authorList>
            <consortium name="WormBaseParasite"/>
        </authorList>
    </citation>
    <scope>IDENTIFICATION</scope>
</reference>
<feature type="signal peptide" evidence="2">
    <location>
        <begin position="1"/>
        <end position="26"/>
    </location>
</feature>
<dbReference type="AlphaFoldDB" id="A0A914H0J2"/>
<evidence type="ECO:0000313" key="3">
    <source>
        <dbReference type="Proteomes" id="UP000887572"/>
    </source>
</evidence>
<feature type="compositionally biased region" description="Acidic residues" evidence="1">
    <location>
        <begin position="77"/>
        <end position="91"/>
    </location>
</feature>
<evidence type="ECO:0000256" key="2">
    <source>
        <dbReference type="SAM" id="SignalP"/>
    </source>
</evidence>
<accession>A0A914H0J2</accession>
<protein>
    <submittedName>
        <fullName evidence="4">Uncharacterized protein</fullName>
    </submittedName>
</protein>
<dbReference type="WBParaSite" id="Gr19_v10_g12115.t1">
    <property type="protein sequence ID" value="Gr19_v10_g12115.t1"/>
    <property type="gene ID" value="Gr19_v10_g12115"/>
</dbReference>
<feature type="compositionally biased region" description="Basic and acidic residues" evidence="1">
    <location>
        <begin position="49"/>
        <end position="76"/>
    </location>
</feature>
<feature type="chain" id="PRO_5036987835" evidence="2">
    <location>
        <begin position="27"/>
        <end position="258"/>
    </location>
</feature>